<evidence type="ECO:0000313" key="2">
    <source>
        <dbReference type="EMBL" id="KAJ1124632.1"/>
    </source>
</evidence>
<protein>
    <submittedName>
        <fullName evidence="2">Uncharacterized protein</fullName>
    </submittedName>
</protein>
<evidence type="ECO:0000313" key="3">
    <source>
        <dbReference type="Proteomes" id="UP001066276"/>
    </source>
</evidence>
<feature type="region of interest" description="Disordered" evidence="1">
    <location>
        <begin position="1"/>
        <end position="38"/>
    </location>
</feature>
<feature type="region of interest" description="Disordered" evidence="1">
    <location>
        <begin position="74"/>
        <end position="94"/>
    </location>
</feature>
<evidence type="ECO:0000256" key="1">
    <source>
        <dbReference type="SAM" id="MobiDB-lite"/>
    </source>
</evidence>
<accession>A0AAV7P8M1</accession>
<gene>
    <name evidence="2" type="ORF">NDU88_003081</name>
</gene>
<comment type="caution">
    <text evidence="2">The sequence shown here is derived from an EMBL/GenBank/DDBJ whole genome shotgun (WGS) entry which is preliminary data.</text>
</comment>
<name>A0AAV7P8M1_PLEWA</name>
<keyword evidence="3" id="KW-1185">Reference proteome</keyword>
<dbReference type="EMBL" id="JANPWB010000011">
    <property type="protein sequence ID" value="KAJ1124632.1"/>
    <property type="molecule type" value="Genomic_DNA"/>
</dbReference>
<reference evidence="2" key="1">
    <citation type="journal article" date="2022" name="bioRxiv">
        <title>Sequencing and chromosome-scale assembly of the giantPleurodeles waltlgenome.</title>
        <authorList>
            <person name="Brown T."/>
            <person name="Elewa A."/>
            <person name="Iarovenko S."/>
            <person name="Subramanian E."/>
            <person name="Araus A.J."/>
            <person name="Petzold A."/>
            <person name="Susuki M."/>
            <person name="Suzuki K.-i.T."/>
            <person name="Hayashi T."/>
            <person name="Toyoda A."/>
            <person name="Oliveira C."/>
            <person name="Osipova E."/>
            <person name="Leigh N.D."/>
            <person name="Simon A."/>
            <person name="Yun M.H."/>
        </authorList>
    </citation>
    <scope>NUCLEOTIDE SEQUENCE</scope>
    <source>
        <strain evidence="2">20211129_DDA</strain>
        <tissue evidence="2">Liver</tissue>
    </source>
</reference>
<dbReference type="Proteomes" id="UP001066276">
    <property type="component" value="Chromosome 7"/>
</dbReference>
<sequence>MQRAFHCTSERKILTGGSNAAKESGACGSGPPRQRRVRPMERECSDLFTAQNGAKSQPVALLPQRSLGLLVRSPPRQRRVHPTEQECSNLFDTPPGAKWQPAAVMPQRSLGFWFGAPQAV</sequence>
<organism evidence="2 3">
    <name type="scientific">Pleurodeles waltl</name>
    <name type="common">Iberian ribbed newt</name>
    <dbReference type="NCBI Taxonomy" id="8319"/>
    <lineage>
        <taxon>Eukaryota</taxon>
        <taxon>Metazoa</taxon>
        <taxon>Chordata</taxon>
        <taxon>Craniata</taxon>
        <taxon>Vertebrata</taxon>
        <taxon>Euteleostomi</taxon>
        <taxon>Amphibia</taxon>
        <taxon>Batrachia</taxon>
        <taxon>Caudata</taxon>
        <taxon>Salamandroidea</taxon>
        <taxon>Salamandridae</taxon>
        <taxon>Pleurodelinae</taxon>
        <taxon>Pleurodeles</taxon>
    </lineage>
</organism>
<proteinExistence type="predicted"/>
<dbReference type="AlphaFoldDB" id="A0AAV7P8M1"/>